<comment type="cofactor">
    <cofactor evidence="1">
        <name>Mn(2+)</name>
        <dbReference type="ChEBI" id="CHEBI:29035"/>
    </cofactor>
</comment>
<evidence type="ECO:0000256" key="3">
    <source>
        <dbReference type="ARBA" id="ARBA00022723"/>
    </source>
</evidence>
<feature type="binding site" evidence="7">
    <location>
        <position position="159"/>
    </location>
    <ligand>
        <name>a divalent metal cation</name>
        <dbReference type="ChEBI" id="CHEBI:60240"/>
    </ligand>
</feature>
<evidence type="ECO:0000256" key="6">
    <source>
        <dbReference type="PIRSR" id="PIRSR000106-2"/>
    </source>
</evidence>
<dbReference type="PANTHER" id="PTHR43237:SF4">
    <property type="entry name" value="NADP-DEPENDENT MALIC ENZYME"/>
    <property type="match status" value="1"/>
</dbReference>
<dbReference type="SMART" id="SM00919">
    <property type="entry name" value="Malic_M"/>
    <property type="match status" value="1"/>
</dbReference>
<keyword evidence="4" id="KW-0560">Oxidoreductase</keyword>
<feature type="binding site" evidence="7">
    <location>
        <position position="133"/>
    </location>
    <ligand>
        <name>a divalent metal cation</name>
        <dbReference type="ChEBI" id="CHEBI:60240"/>
    </ligand>
</feature>
<dbReference type="GO" id="GO:0016616">
    <property type="term" value="F:oxidoreductase activity, acting on the CH-OH group of donors, NAD or NADP as acceptor"/>
    <property type="evidence" value="ECO:0007669"/>
    <property type="project" value="InterPro"/>
</dbReference>
<evidence type="ECO:0000313" key="12">
    <source>
        <dbReference type="Proteomes" id="UP000676917"/>
    </source>
</evidence>
<feature type="binding site" evidence="6">
    <location>
        <position position="316"/>
    </location>
    <ligand>
        <name>(S)-malate</name>
        <dbReference type="ChEBI" id="CHEBI:15589"/>
    </ligand>
</feature>
<keyword evidence="12" id="KW-1185">Reference proteome</keyword>
<dbReference type="InterPro" id="IPR001891">
    <property type="entry name" value="Malic_OxRdtase"/>
</dbReference>
<dbReference type="Gene3D" id="3.40.50.720">
    <property type="entry name" value="NAD(P)-binding Rossmann-like Domain"/>
    <property type="match status" value="1"/>
</dbReference>
<dbReference type="GO" id="GO:0046872">
    <property type="term" value="F:metal ion binding"/>
    <property type="evidence" value="ECO:0007669"/>
    <property type="project" value="UniProtKB-KW"/>
</dbReference>
<evidence type="ECO:0000256" key="7">
    <source>
        <dbReference type="PIRSR" id="PIRSR000106-3"/>
    </source>
</evidence>
<accession>A0A919X8K3</accession>
<dbReference type="InterPro" id="IPR015884">
    <property type="entry name" value="Malic_enzyme_CS"/>
</dbReference>
<dbReference type="Pfam" id="PF03949">
    <property type="entry name" value="Malic_M"/>
    <property type="match status" value="1"/>
</dbReference>
<dbReference type="PROSITE" id="PS00331">
    <property type="entry name" value="MALIC_ENZYMES"/>
    <property type="match status" value="1"/>
</dbReference>
<dbReference type="GO" id="GO:0004470">
    <property type="term" value="F:malic enzyme activity"/>
    <property type="evidence" value="ECO:0007669"/>
    <property type="project" value="InterPro"/>
</dbReference>
<dbReference type="CDD" id="cd05311">
    <property type="entry name" value="NAD_bind_2_malic_enz"/>
    <property type="match status" value="1"/>
</dbReference>
<dbReference type="PRINTS" id="PR00072">
    <property type="entry name" value="MALOXRDTASE"/>
</dbReference>
<sequence length="408" mass="43834">MNLRDEALHMHKMNKGKLETTAKVPVRNASDLSLAYSPGVAEPCKEIHDRKELVYEYTMKGNMVAVVSDGSAVLGLGNIGPEAALPVMEGKAVLFKSFAGVDSFPICLDTQNVDEIVRTVKLMEPTFGGVNLEDIAAPNCFIIEERLKKEMNIPIFHDDQHGTAIVTVAGLINALKLVGKSFSEIKVVANGAGAAGIAIIKLLYNFGVRDMIMCDSRGAIFEGRSYGMNEVKEAVAKITNLDKREGTLEEVIEGADVFIGVSVGGALTKEMVNKMNTDSIIFAMANPDPEIMPETAKDAGAKVIGTGRSDFPNQVNNVLAFPGIFRGALDVRATRINEKMKVAAAKAIASLITDEELNEDYVIPAPFDPRVAPLVASEVAKAAMESGVARTQVNPEDVAEKTRKLAKI</sequence>
<dbReference type="AlphaFoldDB" id="A0A919X8K3"/>
<feature type="domain" description="Malic enzyme NAD-binding" evidence="9">
    <location>
        <begin position="160"/>
        <end position="384"/>
    </location>
</feature>
<dbReference type="SUPFAM" id="SSF51735">
    <property type="entry name" value="NAD(P)-binding Rossmann-fold domains"/>
    <property type="match status" value="1"/>
</dbReference>
<dbReference type="Pfam" id="PF00390">
    <property type="entry name" value="malic"/>
    <property type="match status" value="1"/>
</dbReference>
<dbReference type="Gene3D" id="3.40.50.10380">
    <property type="entry name" value="Malic enzyme, N-terminal domain"/>
    <property type="match status" value="1"/>
</dbReference>
<organism evidence="11 12">
    <name type="scientific">Ornithinibacillus bavariensis</name>
    <dbReference type="NCBI Taxonomy" id="545502"/>
    <lineage>
        <taxon>Bacteria</taxon>
        <taxon>Bacillati</taxon>
        <taxon>Bacillota</taxon>
        <taxon>Bacilli</taxon>
        <taxon>Bacillales</taxon>
        <taxon>Bacillaceae</taxon>
        <taxon>Ornithinibacillus</taxon>
    </lineage>
</organism>
<dbReference type="InterPro" id="IPR045213">
    <property type="entry name" value="Malic_NAD-bd_bact_type"/>
</dbReference>
<evidence type="ECO:0000313" key="11">
    <source>
        <dbReference type="EMBL" id="GIO27814.1"/>
    </source>
</evidence>
<feature type="active site" description="Proton acceptor" evidence="5">
    <location>
        <position position="91"/>
    </location>
</feature>
<evidence type="ECO:0000256" key="1">
    <source>
        <dbReference type="ARBA" id="ARBA00001936"/>
    </source>
</evidence>
<evidence type="ECO:0000256" key="8">
    <source>
        <dbReference type="RuleBase" id="RU003427"/>
    </source>
</evidence>
<dbReference type="Proteomes" id="UP000676917">
    <property type="component" value="Unassembled WGS sequence"/>
</dbReference>
<feature type="binding site" evidence="6">
    <location>
        <position position="286"/>
    </location>
    <ligand>
        <name>(S)-malate</name>
        <dbReference type="ChEBI" id="CHEBI:15589"/>
    </ligand>
</feature>
<comment type="cofactor">
    <cofactor evidence="7">
        <name>Mg(2+)</name>
        <dbReference type="ChEBI" id="CHEBI:18420"/>
    </cofactor>
    <cofactor evidence="7">
        <name>Mn(2+)</name>
        <dbReference type="ChEBI" id="CHEBI:29035"/>
    </cofactor>
    <text evidence="7">Divalent metal cations. Prefers magnesium or manganese.</text>
</comment>
<feature type="active site" description="Proton donor" evidence="5">
    <location>
        <position position="36"/>
    </location>
</feature>
<comment type="caution">
    <text evidence="11">The sequence shown here is derived from an EMBL/GenBank/DDBJ whole genome shotgun (WGS) entry which is preliminary data.</text>
</comment>
<feature type="binding site" evidence="7">
    <location>
        <position position="134"/>
    </location>
    <ligand>
        <name>a divalent metal cation</name>
        <dbReference type="ChEBI" id="CHEBI:60240"/>
    </ligand>
</feature>
<dbReference type="InterPro" id="IPR046346">
    <property type="entry name" value="Aminoacid_DH-like_N_sf"/>
</dbReference>
<proteinExistence type="inferred from homology"/>
<dbReference type="InterPro" id="IPR037062">
    <property type="entry name" value="Malic_N_dom_sf"/>
</dbReference>
<feature type="domain" description="Malic enzyme N-terminal" evidence="10">
    <location>
        <begin position="15"/>
        <end position="148"/>
    </location>
</feature>
<dbReference type="PANTHER" id="PTHR43237">
    <property type="entry name" value="NADP-DEPENDENT MALIC ENZYME"/>
    <property type="match status" value="1"/>
</dbReference>
<dbReference type="PIRSF" id="PIRSF000106">
    <property type="entry name" value="ME"/>
    <property type="match status" value="1"/>
</dbReference>
<dbReference type="FunFam" id="3.40.50.10380:FF:000003">
    <property type="entry name" value="NADP-dependent malic enzyme"/>
    <property type="match status" value="1"/>
</dbReference>
<dbReference type="SUPFAM" id="SSF53223">
    <property type="entry name" value="Aminoacid dehydrogenase-like, N-terminal domain"/>
    <property type="match status" value="1"/>
</dbReference>
<dbReference type="GO" id="GO:0051287">
    <property type="term" value="F:NAD binding"/>
    <property type="evidence" value="ECO:0007669"/>
    <property type="project" value="InterPro"/>
</dbReference>
<name>A0A919X8K3_9BACI</name>
<evidence type="ECO:0000259" key="10">
    <source>
        <dbReference type="SMART" id="SM01274"/>
    </source>
</evidence>
<dbReference type="InterPro" id="IPR012302">
    <property type="entry name" value="Malic_NAD-bd"/>
</dbReference>
<dbReference type="FunFam" id="3.40.50.720:FF:000095">
    <property type="entry name" value="NADP-dependent malic enzyme"/>
    <property type="match status" value="1"/>
</dbReference>
<dbReference type="EMBL" id="BORP01000004">
    <property type="protein sequence ID" value="GIO27814.1"/>
    <property type="molecule type" value="Genomic_DNA"/>
</dbReference>
<gene>
    <name evidence="11" type="primary">ytsJ</name>
    <name evidence="11" type="ORF">J43TS3_24250</name>
</gene>
<dbReference type="InterPro" id="IPR012301">
    <property type="entry name" value="Malic_N_dom"/>
</dbReference>
<comment type="similarity">
    <text evidence="2 8">Belongs to the malic enzymes family.</text>
</comment>
<evidence type="ECO:0000256" key="2">
    <source>
        <dbReference type="ARBA" id="ARBA00008785"/>
    </source>
</evidence>
<reference evidence="11" key="1">
    <citation type="submission" date="2021-03" db="EMBL/GenBank/DDBJ databases">
        <title>Antimicrobial resistance genes in bacteria isolated from Japanese honey, and their potential for conferring macrolide and lincosamide resistance in the American foulbrood pathogen Paenibacillus larvae.</title>
        <authorList>
            <person name="Okamoto M."/>
            <person name="Kumagai M."/>
            <person name="Kanamori H."/>
            <person name="Takamatsu D."/>
        </authorList>
    </citation>
    <scope>NUCLEOTIDE SEQUENCE</scope>
    <source>
        <strain evidence="11">J43TS3</strain>
    </source>
</reference>
<dbReference type="InterPro" id="IPR051674">
    <property type="entry name" value="Malate_Decarboxylase"/>
</dbReference>
<evidence type="ECO:0000256" key="5">
    <source>
        <dbReference type="PIRSR" id="PIRSR000106-1"/>
    </source>
</evidence>
<dbReference type="InterPro" id="IPR036291">
    <property type="entry name" value="NAD(P)-bd_dom_sf"/>
</dbReference>
<protein>
    <submittedName>
        <fullName evidence="11">NAD-dependent malic enzyme 4</fullName>
    </submittedName>
</protein>
<keyword evidence="3 7" id="KW-0479">Metal-binding</keyword>
<evidence type="ECO:0000256" key="4">
    <source>
        <dbReference type="ARBA" id="ARBA00023002"/>
    </source>
</evidence>
<dbReference type="SMART" id="SM01274">
    <property type="entry name" value="malic"/>
    <property type="match status" value="1"/>
</dbReference>
<evidence type="ECO:0000259" key="9">
    <source>
        <dbReference type="SMART" id="SM00919"/>
    </source>
</evidence>